<dbReference type="PANTHER" id="PTHR42743:SF11">
    <property type="entry name" value="AMINODEOXYCHORISMATE LYASE"/>
    <property type="match status" value="1"/>
</dbReference>
<dbReference type="InterPro" id="IPR043131">
    <property type="entry name" value="BCAT-like_N"/>
</dbReference>
<dbReference type="Gene3D" id="3.20.10.10">
    <property type="entry name" value="D-amino Acid Aminotransferase, subunit A, domain 2"/>
    <property type="match status" value="1"/>
</dbReference>
<evidence type="ECO:0000313" key="5">
    <source>
        <dbReference type="Proteomes" id="UP000035159"/>
    </source>
</evidence>
<dbReference type="InterPro" id="IPR036038">
    <property type="entry name" value="Aminotransferase-like"/>
</dbReference>
<reference evidence="4 5" key="1">
    <citation type="submission" date="2015-04" db="EMBL/GenBank/DDBJ databases">
        <title>Complete Genome Sequence of Kosmotoga pacifica SLHLJ1.</title>
        <authorList>
            <person name="Jiang L.J."/>
            <person name="Shao Z.Z."/>
            <person name="Jebbar M."/>
        </authorList>
    </citation>
    <scope>NUCLEOTIDE SEQUENCE [LARGE SCALE GENOMIC DNA]</scope>
    <source>
        <strain evidence="4 5">SLHLJ1</strain>
    </source>
</reference>
<dbReference type="Pfam" id="PF01063">
    <property type="entry name" value="Aminotran_4"/>
    <property type="match status" value="1"/>
</dbReference>
<dbReference type="InterPro" id="IPR001544">
    <property type="entry name" value="Aminotrans_IV"/>
</dbReference>
<dbReference type="GO" id="GO:0008652">
    <property type="term" value="P:amino acid biosynthetic process"/>
    <property type="evidence" value="ECO:0007669"/>
    <property type="project" value="UniProtKB-ARBA"/>
</dbReference>
<dbReference type="PATRIC" id="fig|1330330.3.peg.1713"/>
<keyword evidence="4" id="KW-0032">Aminotransferase</keyword>
<accession>A0A0G2ZE67</accession>
<dbReference type="EMBL" id="CP011232">
    <property type="protein sequence ID" value="AKI98341.1"/>
    <property type="molecule type" value="Genomic_DNA"/>
</dbReference>
<dbReference type="FunFam" id="3.20.10.10:FF:000002">
    <property type="entry name" value="D-alanine aminotransferase"/>
    <property type="match status" value="1"/>
</dbReference>
<keyword evidence="5" id="KW-1185">Reference proteome</keyword>
<comment type="cofactor">
    <cofactor evidence="1">
        <name>pyridoxal 5'-phosphate</name>
        <dbReference type="ChEBI" id="CHEBI:597326"/>
    </cofactor>
</comment>
<comment type="similarity">
    <text evidence="2">Belongs to the class-IV pyridoxal-phosphate-dependent aminotransferase family.</text>
</comment>
<dbReference type="OrthoDB" id="9805628at2"/>
<sequence length="286" mass="33229">MKAFLNGKFIEKKEKAIALEDRGFTFGDGLFEVLRTKNSHIFFFEDHLLRMKYSAEFLGIPFPYSFDYIKEMALELISLNKVNDGELYIELTRGTDLNREHRYPSEDMQPTFFMLAFPLRQIDPENWKHGATVFPYPDLRHRLCEHKTINLLPNVLAKNFAYAHGGYEALMYREDHMGKYVTEGGSSNYFIVKNGRVITPEIDNILPGITRAKVIKILKSHGIEVIERRVYLEEFLNADEVFLVSTVSKVMPVRKIADREFTAPGEITMTAMKLYGRLMEEEKGRH</sequence>
<dbReference type="Proteomes" id="UP000035159">
    <property type="component" value="Chromosome"/>
</dbReference>
<name>A0A0G2ZE67_9BACT</name>
<proteinExistence type="inferred from homology"/>
<dbReference type="SUPFAM" id="SSF56752">
    <property type="entry name" value="D-aminoacid aminotransferase-like PLP-dependent enzymes"/>
    <property type="match status" value="1"/>
</dbReference>
<protein>
    <submittedName>
        <fullName evidence="4">Aminotransferase class IV</fullName>
    </submittedName>
</protein>
<gene>
    <name evidence="4" type="ORF">IX53_08425</name>
</gene>
<dbReference type="GO" id="GO:0005829">
    <property type="term" value="C:cytosol"/>
    <property type="evidence" value="ECO:0007669"/>
    <property type="project" value="TreeGrafter"/>
</dbReference>
<dbReference type="STRING" id="1330330.IX53_08425"/>
<dbReference type="PANTHER" id="PTHR42743">
    <property type="entry name" value="AMINO-ACID AMINOTRANSFERASE"/>
    <property type="match status" value="1"/>
</dbReference>
<organism evidence="4 5">
    <name type="scientific">Kosmotoga pacifica</name>
    <dbReference type="NCBI Taxonomy" id="1330330"/>
    <lineage>
        <taxon>Bacteria</taxon>
        <taxon>Thermotogati</taxon>
        <taxon>Thermotogota</taxon>
        <taxon>Thermotogae</taxon>
        <taxon>Kosmotogales</taxon>
        <taxon>Kosmotogaceae</taxon>
        <taxon>Kosmotoga</taxon>
    </lineage>
</organism>
<dbReference type="RefSeq" id="WP_047755577.1">
    <property type="nucleotide sequence ID" value="NZ_CP011232.1"/>
</dbReference>
<dbReference type="InterPro" id="IPR043132">
    <property type="entry name" value="BCAT-like_C"/>
</dbReference>
<keyword evidence="3" id="KW-0663">Pyridoxal phosphate</keyword>
<evidence type="ECO:0000256" key="2">
    <source>
        <dbReference type="ARBA" id="ARBA00009320"/>
    </source>
</evidence>
<dbReference type="Gene3D" id="3.30.470.10">
    <property type="match status" value="1"/>
</dbReference>
<dbReference type="GO" id="GO:0008483">
    <property type="term" value="F:transaminase activity"/>
    <property type="evidence" value="ECO:0007669"/>
    <property type="project" value="UniProtKB-KW"/>
</dbReference>
<evidence type="ECO:0000256" key="3">
    <source>
        <dbReference type="ARBA" id="ARBA00022898"/>
    </source>
</evidence>
<keyword evidence="4" id="KW-0808">Transferase</keyword>
<dbReference type="InterPro" id="IPR050571">
    <property type="entry name" value="Class-IV_PLP-Dep_Aminotrnsfr"/>
</dbReference>
<dbReference type="GO" id="GO:0046394">
    <property type="term" value="P:carboxylic acid biosynthetic process"/>
    <property type="evidence" value="ECO:0007669"/>
    <property type="project" value="UniProtKB-ARBA"/>
</dbReference>
<dbReference type="KEGG" id="kpf:IX53_08425"/>
<dbReference type="AlphaFoldDB" id="A0A0G2ZE67"/>
<evidence type="ECO:0000256" key="1">
    <source>
        <dbReference type="ARBA" id="ARBA00001933"/>
    </source>
</evidence>
<evidence type="ECO:0000313" key="4">
    <source>
        <dbReference type="EMBL" id="AKI98341.1"/>
    </source>
</evidence>